<reference evidence="2" key="1">
    <citation type="submission" date="2021-02" db="EMBL/GenBank/DDBJ databases">
        <title>Psilocybe cubensis genome.</title>
        <authorList>
            <person name="Mckernan K.J."/>
            <person name="Crawford S."/>
            <person name="Trippe A."/>
            <person name="Kane L.T."/>
            <person name="Mclaughlin S."/>
        </authorList>
    </citation>
    <scope>NUCLEOTIDE SEQUENCE [LARGE SCALE GENOMIC DNA]</scope>
    <source>
        <strain evidence="2">MGC-MH-2018</strain>
    </source>
</reference>
<evidence type="ECO:0000313" key="2">
    <source>
        <dbReference type="EMBL" id="KAG5163867.1"/>
    </source>
</evidence>
<comment type="caution">
    <text evidence="2">The sequence shown here is derived from an EMBL/GenBank/DDBJ whole genome shotgun (WGS) entry which is preliminary data.</text>
</comment>
<protein>
    <submittedName>
        <fullName evidence="2">Uncharacterized protein</fullName>
    </submittedName>
</protein>
<dbReference type="EMBL" id="JAFIQS010000013">
    <property type="protein sequence ID" value="KAG5163867.1"/>
    <property type="molecule type" value="Genomic_DNA"/>
</dbReference>
<name>A0A8H7XN18_PSICU</name>
<sequence>MKQALTDQEIHNLCSKFDVEVREEASYILWCIWKERHTDRASLQDCISALVDDDDLFIALQSAHSSGIYDVIRNWKQKPLKHSVNKDASIEADIRVILSELHPTMKKLVDGEITLPIWTPDFVDSAVSSHLTNLKIPCLKGKPNLLLHDLGSFKNDPMLEKRLKNVFMPNNHTFLVNTSGSGKTRLLLEGLCENWGFYFTSLVDSSLLGSSDVQNSIQTHVPDSPRFRSVLPPPGSAGYESALKTNREIANRLFRQIFLARLIIFNSFAETMNNSIKMNQLTNRAANQDSRTYKARWLLLQLRPSFVHPQVWDIFDELSSKLSGASDSFLNGRTKTLLANVRSLCSQIDNYHPQSSPAGGNFNEISDSGSQMSTSDTAQTPLFCVLDEAQHAATQHNSSFRSDQNGAHRPILREVVKAWEGQSFGQGVFMVVAGTGISKDVVDQAMASAIMKDSRYRWCSDTGAFDHKEVQVRYLQKYLPQSLLDSNAGVRLVERIWYWLHGRYRFTAGYVSELLLNGLKRPHGLLNAYVQHFANFNVTDASMFVKQEGKEALPVLSQYKLDFSKLKKNSDMLTTIQQLTTHYLMRSVLPLTLGKDEAIYVEYGFARFVDSDTKTVAVDEPLVLLAATGWINANHRTSYKYFAKQIHLHDPSSNGFENYIAFCIDLLFSSRRRVNEVFHFSGIGYGAAPAWSSLEAELVALHRTDLDTIEESAVRHSQFFGPSVTLGTNAKSPEDTSSWLGHNSYTPICFPHISMGPDLVFVLRLSDGSLIWVVLQAKYSLGKNGTLSRPNLRKSMRSVTPSYFFLDKDGKHFSPTSYPDLVNEIHERLLGLPRRRADAGKYSLLRVVASFPADTNLKRCIDEDPDQDGHPIASLNMSLIKQITRRMSPIDFLQGLQDPLQNSGRTGKRKRRVDLGSSSQAASRATGSSKKLKLNI</sequence>
<accession>A0A8H7XN18</accession>
<feature type="compositionally biased region" description="Polar residues" evidence="1">
    <location>
        <begin position="916"/>
        <end position="929"/>
    </location>
</feature>
<proteinExistence type="predicted"/>
<dbReference type="AlphaFoldDB" id="A0A8H7XN18"/>
<evidence type="ECO:0000256" key="1">
    <source>
        <dbReference type="SAM" id="MobiDB-lite"/>
    </source>
</evidence>
<organism evidence="2">
    <name type="scientific">Psilocybe cubensis</name>
    <name type="common">Psychedelic mushroom</name>
    <name type="synonym">Stropharia cubensis</name>
    <dbReference type="NCBI Taxonomy" id="181762"/>
    <lineage>
        <taxon>Eukaryota</taxon>
        <taxon>Fungi</taxon>
        <taxon>Dikarya</taxon>
        <taxon>Basidiomycota</taxon>
        <taxon>Agaricomycotina</taxon>
        <taxon>Agaricomycetes</taxon>
        <taxon>Agaricomycetidae</taxon>
        <taxon>Agaricales</taxon>
        <taxon>Agaricineae</taxon>
        <taxon>Strophariaceae</taxon>
        <taxon>Psilocybe</taxon>
    </lineage>
</organism>
<dbReference type="OrthoDB" id="2393824at2759"/>
<feature type="region of interest" description="Disordered" evidence="1">
    <location>
        <begin position="896"/>
        <end position="936"/>
    </location>
</feature>
<gene>
    <name evidence="2" type="ORF">JR316_011060</name>
</gene>